<reference evidence="3 4" key="1">
    <citation type="submission" date="2016-10" db="EMBL/GenBank/DDBJ databases">
        <title>Comparative genomics uncovers the prolific and rare metabolic potential of the cyanobacterial genus Moorea.</title>
        <authorList>
            <person name="Leao T."/>
            <person name="Castelao G."/>
            <person name="Korobeynikov A."/>
            <person name="Monroe E.A."/>
            <person name="Podell S."/>
            <person name="Glukhov E."/>
            <person name="Allen E."/>
            <person name="Gerwick W.H."/>
            <person name="Gerwick L."/>
        </authorList>
    </citation>
    <scope>NUCLEOTIDE SEQUENCE [LARGE SCALE GENOMIC DNA]</scope>
    <source>
        <strain evidence="3 4">PNG5-198</strain>
    </source>
</reference>
<dbReference type="InterPro" id="IPR012334">
    <property type="entry name" value="Pectin_lyas_fold"/>
</dbReference>
<protein>
    <recommendedName>
        <fullName evidence="2">Filamentous haemagglutinin FhaB/tRNA nuclease CdiA-like TPS domain-containing protein</fullName>
    </recommendedName>
</protein>
<organism evidence="3 4">
    <name type="scientific">Moorena bouillonii PNG</name>
    <dbReference type="NCBI Taxonomy" id="568701"/>
    <lineage>
        <taxon>Bacteria</taxon>
        <taxon>Bacillati</taxon>
        <taxon>Cyanobacteriota</taxon>
        <taxon>Cyanophyceae</taxon>
        <taxon>Coleofasciculales</taxon>
        <taxon>Coleofasciculaceae</taxon>
        <taxon>Moorena</taxon>
    </lineage>
</organism>
<evidence type="ECO:0000259" key="2">
    <source>
        <dbReference type="SMART" id="SM00912"/>
    </source>
</evidence>
<sequence>MGAGKRLLTLTGGWATAMSLTLGGVTVGISGNCLLADYALADIVPDQTLGAEGSVVIPNTTVRGEIADKIEGGATRGANLFHSFQEFNVGELQRVYFANPSGIENILTRVTGGNLSNILGTLGVDGAANLFLLNPNGMVFGPNARLDVAGSFFASTANSLVFGDGVEFSATSPQAPPLLTINITPGLQYGKYDPRTTITNAGNLAAGKDLTLAAGNLDLQGQLDAGRNLTLLAEDTVNITDSVAQPFVANAGGLLVIQGNQSITIAAKNHVLSGLFAGSDLRLRSHNPITGDTNYTVGGNITIEQLDGNPGNFISPNDPIILANGDVSLGNYTGASLHILAGGSVRVGDIEINSTDTGDNTISPDNSNPFLASLANVTLSDEAATSVVIDGSNQPTLDIRAGIDWTLLGGFPGNTDSGNLVPNFGSAATSANIEIGKIEIKAPNGLVLLTNQYQANPSLVSDTLKISKLLTGDGTVAKVVNNKLEVDQSNKRFSGNGGSVYIDYRGGIDISDRIDASSASGQAGDITLITNGQISLDKSFIISNTFGNKKGGDITIDTGSLYAKNGAQIETSTFGQADAGKITIVADETVTFERFVNKSPNNKNISNRATGPVNIIREGARGNSGGIFITTGSLFLIDGAQLQVRVGDRQTKGQKSVGNSGDIKIVARDQVSFRTKNEDSSGTAITSIENKGEGKAGNIRIEARSVSLTNGSLQSNTQGQGNAGSVTIIATETVTFDRGPNSILSRVNKEGNGNGGKVLIETGSLFLTNGGAIMSQTEGKGDGGNVKIIADQVIFDEVRMKDGKLCKVPICPSGVFSRVLETGMGNGGEIKINANSMAVTNGAKLDASTNGNGKGGPIELTTNTLTVNDGVISSAAGDQATGQAGRITIDTIDSLKVEDGGIITVRSEEGLAGNLKIKANSLLLNKGKLLAQTKLSRSEDGANITLNISDLIQIKNESLISAQASGVKATGGNITINNNPFLIAFPATSPNGSDIIAKAPMGQGGNIIINAFSIFGDIQERPALPDNGTNDIDATGSTDGDVSLNTTNDFLEREPNSLPTEPGNDQLYQRCQPGNSTGSRLINTGRGGLPPRPGEISSNSPWEDLRRPSARGRYRSRTAFVNPPIKPPTTPKRKRIIEAQGIMIDAEGNIFLTANPTTTVTPDGSWRLSGKCGQR</sequence>
<keyword evidence="4" id="KW-1185">Reference proteome</keyword>
<dbReference type="Proteomes" id="UP000186657">
    <property type="component" value="Unassembled WGS sequence"/>
</dbReference>
<evidence type="ECO:0000313" key="4">
    <source>
        <dbReference type="Proteomes" id="UP000186657"/>
    </source>
</evidence>
<dbReference type="AlphaFoldDB" id="A0A1U7N0J7"/>
<name>A0A1U7N0J7_9CYAN</name>
<dbReference type="EMBL" id="MKZS01000001">
    <property type="protein sequence ID" value="OLT59424.1"/>
    <property type="molecule type" value="Genomic_DNA"/>
</dbReference>
<dbReference type="SUPFAM" id="SSF51126">
    <property type="entry name" value="Pectin lyase-like"/>
    <property type="match status" value="3"/>
</dbReference>
<feature type="compositionally biased region" description="Polar residues" evidence="1">
    <location>
        <begin position="1066"/>
        <end position="1082"/>
    </location>
</feature>
<gene>
    <name evidence="3" type="ORF">BJP37_10575</name>
</gene>
<feature type="region of interest" description="Disordered" evidence="1">
    <location>
        <begin position="1022"/>
        <end position="1108"/>
    </location>
</feature>
<comment type="caution">
    <text evidence="3">The sequence shown here is derived from an EMBL/GenBank/DDBJ whole genome shotgun (WGS) entry which is preliminary data.</text>
</comment>
<feature type="domain" description="Filamentous haemagglutinin FhaB/tRNA nuclease CdiA-like TPS" evidence="2">
    <location>
        <begin position="52"/>
        <end position="163"/>
    </location>
</feature>
<evidence type="ECO:0000313" key="3">
    <source>
        <dbReference type="EMBL" id="OLT59424.1"/>
    </source>
</evidence>
<dbReference type="RefSeq" id="WP_075898784.1">
    <property type="nucleotide sequence ID" value="NZ_MKZS01000001.1"/>
</dbReference>
<dbReference type="InterPro" id="IPR008638">
    <property type="entry name" value="FhaB/CdiA-like_TPS"/>
</dbReference>
<dbReference type="SMART" id="SM00912">
    <property type="entry name" value="Haemagg_act"/>
    <property type="match status" value="1"/>
</dbReference>
<proteinExistence type="predicted"/>
<evidence type="ECO:0000256" key="1">
    <source>
        <dbReference type="SAM" id="MobiDB-lite"/>
    </source>
</evidence>
<accession>A0A1U7N0J7</accession>
<feature type="compositionally biased region" description="Polar residues" evidence="1">
    <location>
        <begin position="1027"/>
        <end position="1049"/>
    </location>
</feature>
<dbReference type="NCBIfam" id="TIGR01901">
    <property type="entry name" value="adhes_NPXG"/>
    <property type="match status" value="1"/>
</dbReference>
<dbReference type="InterPro" id="IPR011050">
    <property type="entry name" value="Pectin_lyase_fold/virulence"/>
</dbReference>
<dbReference type="Pfam" id="PF05860">
    <property type="entry name" value="TPS"/>
    <property type="match status" value="1"/>
</dbReference>
<dbReference type="Gene3D" id="2.160.20.10">
    <property type="entry name" value="Single-stranded right-handed beta-helix, Pectin lyase-like"/>
    <property type="match status" value="3"/>
</dbReference>